<reference evidence="1 2" key="1">
    <citation type="journal article" date="2015" name="Genome Biol.">
        <title>Comparative genomics of Steinernema reveals deeply conserved gene regulatory networks.</title>
        <authorList>
            <person name="Dillman A.R."/>
            <person name="Macchietto M."/>
            <person name="Porter C.F."/>
            <person name="Rogers A."/>
            <person name="Williams B."/>
            <person name="Antoshechkin I."/>
            <person name="Lee M.M."/>
            <person name="Goodwin Z."/>
            <person name="Lu X."/>
            <person name="Lewis E.E."/>
            <person name="Goodrich-Blair H."/>
            <person name="Stock S.P."/>
            <person name="Adams B.J."/>
            <person name="Sternberg P.W."/>
            <person name="Mortazavi A."/>
        </authorList>
    </citation>
    <scope>NUCLEOTIDE SEQUENCE [LARGE SCALE GENOMIC DNA]</scope>
    <source>
        <strain evidence="1 2">ALL</strain>
    </source>
</reference>
<keyword evidence="2" id="KW-1185">Reference proteome</keyword>
<evidence type="ECO:0000313" key="1">
    <source>
        <dbReference type="EMBL" id="TKR62090.1"/>
    </source>
</evidence>
<accession>A0A4U5M0D7</accession>
<reference evidence="1 2" key="2">
    <citation type="journal article" date="2019" name="G3 (Bethesda)">
        <title>Hybrid Assembly of the Genome of the Entomopathogenic Nematode Steinernema carpocapsae Identifies the X-Chromosome.</title>
        <authorList>
            <person name="Serra L."/>
            <person name="Macchietto M."/>
            <person name="Macias-Munoz A."/>
            <person name="McGill C.J."/>
            <person name="Rodriguez I.M."/>
            <person name="Rodriguez B."/>
            <person name="Murad R."/>
            <person name="Mortazavi A."/>
        </authorList>
    </citation>
    <scope>NUCLEOTIDE SEQUENCE [LARGE SCALE GENOMIC DNA]</scope>
    <source>
        <strain evidence="1 2">ALL</strain>
    </source>
</reference>
<proteinExistence type="predicted"/>
<protein>
    <submittedName>
        <fullName evidence="1">Uncharacterized protein</fullName>
    </submittedName>
</protein>
<organism evidence="1 2">
    <name type="scientific">Steinernema carpocapsae</name>
    <name type="common">Entomopathogenic nematode</name>
    <dbReference type="NCBI Taxonomy" id="34508"/>
    <lineage>
        <taxon>Eukaryota</taxon>
        <taxon>Metazoa</taxon>
        <taxon>Ecdysozoa</taxon>
        <taxon>Nematoda</taxon>
        <taxon>Chromadorea</taxon>
        <taxon>Rhabditida</taxon>
        <taxon>Tylenchina</taxon>
        <taxon>Panagrolaimomorpha</taxon>
        <taxon>Strongyloidoidea</taxon>
        <taxon>Steinernematidae</taxon>
        <taxon>Steinernema</taxon>
    </lineage>
</organism>
<sequence length="78" mass="8653">MSFSSVFLDWTPGSRRVGIRIGSRFGSGYPIVSGLDSDPDWVNHKHRVRVYEFKTKSLAGVALTAHVCLLQTLPTVSF</sequence>
<evidence type="ECO:0000313" key="2">
    <source>
        <dbReference type="Proteomes" id="UP000298663"/>
    </source>
</evidence>
<name>A0A4U5M0D7_STECR</name>
<dbReference type="Proteomes" id="UP000298663">
    <property type="component" value="Unassembled WGS sequence"/>
</dbReference>
<dbReference type="EMBL" id="AZBU02000010">
    <property type="protein sequence ID" value="TKR62090.1"/>
    <property type="molecule type" value="Genomic_DNA"/>
</dbReference>
<dbReference type="AlphaFoldDB" id="A0A4U5M0D7"/>
<comment type="caution">
    <text evidence="1">The sequence shown here is derived from an EMBL/GenBank/DDBJ whole genome shotgun (WGS) entry which is preliminary data.</text>
</comment>
<gene>
    <name evidence="1" type="ORF">L596_026096</name>
</gene>